<comment type="caution">
    <text evidence="3">The sequence shown here is derived from an EMBL/GenBank/DDBJ whole genome shotgun (WGS) entry which is preliminary data.</text>
</comment>
<feature type="compositionally biased region" description="Basic and acidic residues" evidence="1">
    <location>
        <begin position="220"/>
        <end position="233"/>
    </location>
</feature>
<name>A0ABW0BM64_9ACTN</name>
<keyword evidence="4" id="KW-1185">Reference proteome</keyword>
<feature type="region of interest" description="Disordered" evidence="1">
    <location>
        <begin position="210"/>
        <end position="233"/>
    </location>
</feature>
<sequence>MTRRHGPVRRTLSGPAVGLVLGLALTSTLAACSGDDDEPGSGESSAGAASPYLPVPDGVELTPQGSELALGDRATVAYELNQVDQVAVVDMTVTRIDKATFKLFEGWKLSDETKSTTPYFVHVDITNVGDTDLGRRPVSLYAVDGDNTLVEASTFQSVFKPCDGAVYPKKFGNGASTKACLVYLAPDHGEVTAASFRPTEAFNPIVWTGEITTAEPTTEPSKKPGKKDQGKQG</sequence>
<dbReference type="RefSeq" id="WP_378591778.1">
    <property type="nucleotide sequence ID" value="NZ_JBHSKD010000021.1"/>
</dbReference>
<dbReference type="PROSITE" id="PS51257">
    <property type="entry name" value="PROKAR_LIPOPROTEIN"/>
    <property type="match status" value="1"/>
</dbReference>
<protein>
    <recommendedName>
        <fullName evidence="5">DUF4352 domain-containing protein</fullName>
    </recommendedName>
</protein>
<reference evidence="4" key="1">
    <citation type="journal article" date="2019" name="Int. J. Syst. Evol. Microbiol.">
        <title>The Global Catalogue of Microorganisms (GCM) 10K type strain sequencing project: providing services to taxonomists for standard genome sequencing and annotation.</title>
        <authorList>
            <consortium name="The Broad Institute Genomics Platform"/>
            <consortium name="The Broad Institute Genome Sequencing Center for Infectious Disease"/>
            <person name="Wu L."/>
            <person name="Ma J."/>
        </authorList>
    </citation>
    <scope>NUCLEOTIDE SEQUENCE [LARGE SCALE GENOMIC DNA]</scope>
    <source>
        <strain evidence="4">DFY41</strain>
    </source>
</reference>
<proteinExistence type="predicted"/>
<gene>
    <name evidence="3" type="ORF">ACFPGP_16070</name>
</gene>
<dbReference type="Proteomes" id="UP001596087">
    <property type="component" value="Unassembled WGS sequence"/>
</dbReference>
<keyword evidence="2" id="KW-0732">Signal</keyword>
<evidence type="ECO:0000313" key="3">
    <source>
        <dbReference type="EMBL" id="MFC5178197.1"/>
    </source>
</evidence>
<feature type="compositionally biased region" description="Polar residues" evidence="1">
    <location>
        <begin position="210"/>
        <end position="219"/>
    </location>
</feature>
<evidence type="ECO:0000256" key="1">
    <source>
        <dbReference type="SAM" id="MobiDB-lite"/>
    </source>
</evidence>
<feature type="chain" id="PRO_5045142000" description="DUF4352 domain-containing protein" evidence="2">
    <location>
        <begin position="31"/>
        <end position="233"/>
    </location>
</feature>
<evidence type="ECO:0000313" key="4">
    <source>
        <dbReference type="Proteomes" id="UP001596087"/>
    </source>
</evidence>
<feature type="region of interest" description="Disordered" evidence="1">
    <location>
        <begin position="32"/>
        <end position="56"/>
    </location>
</feature>
<organism evidence="3 4">
    <name type="scientific">Nocardioides taihuensis</name>
    <dbReference type="NCBI Taxonomy" id="1835606"/>
    <lineage>
        <taxon>Bacteria</taxon>
        <taxon>Bacillati</taxon>
        <taxon>Actinomycetota</taxon>
        <taxon>Actinomycetes</taxon>
        <taxon>Propionibacteriales</taxon>
        <taxon>Nocardioidaceae</taxon>
        <taxon>Nocardioides</taxon>
    </lineage>
</organism>
<accession>A0ABW0BM64</accession>
<dbReference type="EMBL" id="JBHSKD010000021">
    <property type="protein sequence ID" value="MFC5178197.1"/>
    <property type="molecule type" value="Genomic_DNA"/>
</dbReference>
<feature type="compositionally biased region" description="Low complexity" evidence="1">
    <location>
        <begin position="41"/>
        <end position="51"/>
    </location>
</feature>
<evidence type="ECO:0008006" key="5">
    <source>
        <dbReference type="Google" id="ProtNLM"/>
    </source>
</evidence>
<feature type="signal peptide" evidence="2">
    <location>
        <begin position="1"/>
        <end position="30"/>
    </location>
</feature>
<evidence type="ECO:0000256" key="2">
    <source>
        <dbReference type="SAM" id="SignalP"/>
    </source>
</evidence>